<keyword evidence="1" id="KW-1133">Transmembrane helix</keyword>
<dbReference type="RefSeq" id="WP_091988752.1">
    <property type="nucleotide sequence ID" value="NZ_FOLO01000043.1"/>
</dbReference>
<name>A0A1I1QRA8_9GAMM</name>
<evidence type="ECO:0000256" key="1">
    <source>
        <dbReference type="SAM" id="Phobius"/>
    </source>
</evidence>
<dbReference type="OrthoDB" id="6311231at2"/>
<organism evidence="2 3">
    <name type="scientific">Pseudoalteromonas denitrificans DSM 6059</name>
    <dbReference type="NCBI Taxonomy" id="1123010"/>
    <lineage>
        <taxon>Bacteria</taxon>
        <taxon>Pseudomonadati</taxon>
        <taxon>Pseudomonadota</taxon>
        <taxon>Gammaproteobacteria</taxon>
        <taxon>Alteromonadales</taxon>
        <taxon>Pseudoalteromonadaceae</taxon>
        <taxon>Pseudoalteromonas</taxon>
    </lineage>
</organism>
<dbReference type="STRING" id="1123010.SAMN02745724_03987"/>
<protein>
    <submittedName>
        <fullName evidence="2">Type IV pilus assembly protein PilX</fullName>
    </submittedName>
</protein>
<keyword evidence="1" id="KW-0812">Transmembrane</keyword>
<evidence type="ECO:0000313" key="3">
    <source>
        <dbReference type="Proteomes" id="UP000198862"/>
    </source>
</evidence>
<sequence>MVNIKIRKNSGVVLITALIMIFAVSGIAVALMSSSSIDLKIVNATQEKEKAINLVKGDSFRAIGTETSKDVNSHFFYLKGRFTTKSADEKNQYFDISNISGDTNAYGQSDSKVLLYNENFGPGPLKCLPRIAVTPSLMCNYLRMQTSMHYGKLGSNGIGKHDIEIHSGLVQALGPSSESL</sequence>
<gene>
    <name evidence="2" type="ORF">SAMN02745724_03987</name>
</gene>
<feature type="transmembrane region" description="Helical" evidence="1">
    <location>
        <begin position="12"/>
        <end position="32"/>
    </location>
</feature>
<dbReference type="AlphaFoldDB" id="A0A1I1QRA8"/>
<evidence type="ECO:0000313" key="2">
    <source>
        <dbReference type="EMBL" id="SFD24664.1"/>
    </source>
</evidence>
<keyword evidence="3" id="KW-1185">Reference proteome</keyword>
<dbReference type="EMBL" id="FOLO01000043">
    <property type="protein sequence ID" value="SFD24664.1"/>
    <property type="molecule type" value="Genomic_DNA"/>
</dbReference>
<dbReference type="Proteomes" id="UP000198862">
    <property type="component" value="Unassembled WGS sequence"/>
</dbReference>
<reference evidence="2 3" key="1">
    <citation type="submission" date="2016-10" db="EMBL/GenBank/DDBJ databases">
        <authorList>
            <person name="de Groot N.N."/>
        </authorList>
    </citation>
    <scope>NUCLEOTIDE SEQUENCE [LARGE SCALE GENOMIC DNA]</scope>
    <source>
        <strain evidence="2 3">DSM 6059</strain>
    </source>
</reference>
<keyword evidence="1" id="KW-0472">Membrane</keyword>
<proteinExistence type="predicted"/>
<accession>A0A1I1QRA8</accession>